<keyword evidence="1" id="KW-0812">Transmembrane</keyword>
<feature type="transmembrane region" description="Helical" evidence="1">
    <location>
        <begin position="188"/>
        <end position="208"/>
    </location>
</feature>
<feature type="transmembrane region" description="Helical" evidence="1">
    <location>
        <begin position="36"/>
        <end position="57"/>
    </location>
</feature>
<keyword evidence="1" id="KW-1133">Transmembrane helix</keyword>
<accession>A0A562NPR7</accession>
<gene>
    <name evidence="2" type="ORF">IQ26_03669</name>
</gene>
<dbReference type="Proteomes" id="UP000317122">
    <property type="component" value="Unassembled WGS sequence"/>
</dbReference>
<feature type="transmembrane region" description="Helical" evidence="1">
    <location>
        <begin position="294"/>
        <end position="314"/>
    </location>
</feature>
<reference evidence="2 3" key="1">
    <citation type="journal article" date="2015" name="Stand. Genomic Sci.">
        <title>Genomic Encyclopedia of Bacterial and Archaeal Type Strains, Phase III: the genomes of soil and plant-associated and newly described type strains.</title>
        <authorList>
            <person name="Whitman W.B."/>
            <person name="Woyke T."/>
            <person name="Klenk H.P."/>
            <person name="Zhou Y."/>
            <person name="Lilburn T.G."/>
            <person name="Beck B.J."/>
            <person name="De Vos P."/>
            <person name="Vandamme P."/>
            <person name="Eisen J.A."/>
            <person name="Garrity G."/>
            <person name="Hugenholtz P."/>
            <person name="Kyrpides N.C."/>
        </authorList>
    </citation>
    <scope>NUCLEOTIDE SEQUENCE [LARGE SCALE GENOMIC DNA]</scope>
    <source>
        <strain evidence="2 3">CGMCC 1.2546</strain>
    </source>
</reference>
<dbReference type="Pfam" id="PF13687">
    <property type="entry name" value="DUF4153"/>
    <property type="match status" value="1"/>
</dbReference>
<dbReference type="RefSeq" id="WP_145719769.1">
    <property type="nucleotide sequence ID" value="NZ_BSPF01000137.1"/>
</dbReference>
<proteinExistence type="predicted"/>
<dbReference type="OrthoDB" id="7280060at2"/>
<feature type="transmembrane region" description="Helical" evidence="1">
    <location>
        <begin position="357"/>
        <end position="381"/>
    </location>
</feature>
<name>A0A562NPR7_9HYPH</name>
<evidence type="ECO:0000313" key="2">
    <source>
        <dbReference type="EMBL" id="TWI34194.1"/>
    </source>
</evidence>
<keyword evidence="3" id="KW-1185">Reference proteome</keyword>
<organism evidence="2 3">
    <name type="scientific">Mesorhizobium tianshanense</name>
    <dbReference type="NCBI Taxonomy" id="39844"/>
    <lineage>
        <taxon>Bacteria</taxon>
        <taxon>Pseudomonadati</taxon>
        <taxon>Pseudomonadota</taxon>
        <taxon>Alphaproteobacteria</taxon>
        <taxon>Hyphomicrobiales</taxon>
        <taxon>Phyllobacteriaceae</taxon>
        <taxon>Mesorhizobium</taxon>
    </lineage>
</organism>
<comment type="caution">
    <text evidence="2">The sequence shown here is derived from an EMBL/GenBank/DDBJ whole genome shotgun (WGS) entry which is preliminary data.</text>
</comment>
<dbReference type="InterPro" id="IPR025291">
    <property type="entry name" value="DUF4153"/>
</dbReference>
<protein>
    <submittedName>
        <fullName evidence="2">Uncharacterized protein DUF4173</fullName>
    </submittedName>
</protein>
<evidence type="ECO:0000256" key="1">
    <source>
        <dbReference type="SAM" id="Phobius"/>
    </source>
</evidence>
<feature type="transmembrane region" description="Helical" evidence="1">
    <location>
        <begin position="69"/>
        <end position="100"/>
    </location>
</feature>
<feature type="transmembrane region" description="Helical" evidence="1">
    <location>
        <begin position="146"/>
        <end position="168"/>
    </location>
</feature>
<feature type="transmembrane region" description="Helical" evidence="1">
    <location>
        <begin position="254"/>
        <end position="274"/>
    </location>
</feature>
<feature type="transmembrane region" description="Helical" evidence="1">
    <location>
        <begin position="393"/>
        <end position="413"/>
    </location>
</feature>
<evidence type="ECO:0000313" key="3">
    <source>
        <dbReference type="Proteomes" id="UP000317122"/>
    </source>
</evidence>
<sequence>MTSFLMGAPSYCARFGVAALLAALADFLFYGQPVGITLFLFGITLAAAVAAIQPSALSARGLWLGLGALLVALLPLIENVSALSVAIGLAAMAVFALLLVGRLRHGLARIAGQVALFLLAAPFRFIRDFLRWRKAARRLGRRRIRLAAIAVWVMPLTLGAVFLALFGAANPVIEHWLSLIDLFALLDFIQLPRLAFWLFVLAGVWAFLRPRLPRSFGRTARRAPPVPVAGEVPTTKPDTAIEDIVFGKAAILRALVVFNILFAIQTALDATYLWGGIALPDGLTYAAYAHRGAYPLIVTALLAAGFVLAALRPGSAPSSDPFIRRLVYLWVAQNIVLVISSILRLDLYIGVYALTYWRVAAFVWMGLVAAGLALIITRIALEKSNEWLLSANLLTLSVTLYACSFINFAALIANYNVEHSFEMTGQGTRLDFWYLRSLGPDALPALDRFFEHQSGTVAANDPPWRELAGPHGRDKASYHAGQENWRAWSFRNWRLLRTLDTRIPFVVPQGSEPFVPGR</sequence>
<feature type="transmembrane region" description="Helical" evidence="1">
    <location>
        <begin position="106"/>
        <end position="126"/>
    </location>
</feature>
<feature type="transmembrane region" description="Helical" evidence="1">
    <location>
        <begin position="326"/>
        <end position="345"/>
    </location>
</feature>
<dbReference type="AlphaFoldDB" id="A0A562NPR7"/>
<keyword evidence="1" id="KW-0472">Membrane</keyword>
<dbReference type="EMBL" id="VLKT01000022">
    <property type="protein sequence ID" value="TWI34194.1"/>
    <property type="molecule type" value="Genomic_DNA"/>
</dbReference>